<organism evidence="2 3">
    <name type="scientific">Psychrobacillus psychrotolerans</name>
    <dbReference type="NCBI Taxonomy" id="126156"/>
    <lineage>
        <taxon>Bacteria</taxon>
        <taxon>Bacillati</taxon>
        <taxon>Bacillota</taxon>
        <taxon>Bacilli</taxon>
        <taxon>Bacillales</taxon>
        <taxon>Bacillaceae</taxon>
        <taxon>Psychrobacillus</taxon>
    </lineage>
</organism>
<sequence>MAIVFSEKIILVEGRSDKLKLLKLLDESTEIICTNGTISNVRLEEILSPYEGIPIYAFLDADKSGEQIRSVVRKEYPEAIHLYTNPMFCEVATTPFKVLASILKSVNIKVKRQYLL</sequence>
<name>A0A1I6A203_9BACI</name>
<dbReference type="Pfam" id="PF01751">
    <property type="entry name" value="Toprim"/>
    <property type="match status" value="1"/>
</dbReference>
<evidence type="ECO:0000313" key="2">
    <source>
        <dbReference type="EMBL" id="SFQ62774.1"/>
    </source>
</evidence>
<dbReference type="AlphaFoldDB" id="A0A1I6A203"/>
<keyword evidence="3" id="KW-1185">Reference proteome</keyword>
<dbReference type="RefSeq" id="WP_093537754.1">
    <property type="nucleotide sequence ID" value="NZ_CP183885.1"/>
</dbReference>
<dbReference type="PANTHER" id="PTHR39156:SF2">
    <property type="entry name" value="DNA PRIMASE (BACTERIAL TYPE) AND SMALL PRIMASE-LIKE PROTEINS"/>
    <property type="match status" value="1"/>
</dbReference>
<dbReference type="GO" id="GO:0006364">
    <property type="term" value="P:rRNA processing"/>
    <property type="evidence" value="ECO:0007669"/>
    <property type="project" value="TreeGrafter"/>
</dbReference>
<dbReference type="EMBL" id="FOXU01000006">
    <property type="protein sequence ID" value="SFQ62774.1"/>
    <property type="molecule type" value="Genomic_DNA"/>
</dbReference>
<evidence type="ECO:0000313" key="3">
    <source>
        <dbReference type="Proteomes" id="UP000198734"/>
    </source>
</evidence>
<dbReference type="GO" id="GO:0043822">
    <property type="term" value="F:ribonuclease M5 activity"/>
    <property type="evidence" value="ECO:0007669"/>
    <property type="project" value="TreeGrafter"/>
</dbReference>
<dbReference type="InterPro" id="IPR006171">
    <property type="entry name" value="TOPRIM_dom"/>
</dbReference>
<protein>
    <submittedName>
        <fullName evidence="2">Toprim domain protein</fullName>
    </submittedName>
</protein>
<proteinExistence type="predicted"/>
<dbReference type="PANTHER" id="PTHR39156">
    <property type="entry name" value="RIBONUCLEASE M5"/>
    <property type="match status" value="1"/>
</dbReference>
<dbReference type="Proteomes" id="UP000198734">
    <property type="component" value="Unassembled WGS sequence"/>
</dbReference>
<dbReference type="Gene3D" id="3.40.1360.10">
    <property type="match status" value="1"/>
</dbReference>
<dbReference type="SUPFAM" id="SSF110455">
    <property type="entry name" value="Toprim domain"/>
    <property type="match status" value="1"/>
</dbReference>
<gene>
    <name evidence="2" type="ORF">SAMN05421670_3086</name>
</gene>
<dbReference type="STRING" id="126156.SAMN05421670_3086"/>
<accession>A0A1I6A203</accession>
<dbReference type="PROSITE" id="PS50880">
    <property type="entry name" value="TOPRIM"/>
    <property type="match status" value="1"/>
</dbReference>
<evidence type="ECO:0000259" key="1">
    <source>
        <dbReference type="PROSITE" id="PS50880"/>
    </source>
</evidence>
<reference evidence="3" key="1">
    <citation type="submission" date="2016-10" db="EMBL/GenBank/DDBJ databases">
        <authorList>
            <person name="Varghese N."/>
            <person name="Submissions S."/>
        </authorList>
    </citation>
    <scope>NUCLEOTIDE SEQUENCE [LARGE SCALE GENOMIC DNA]</scope>
    <source>
        <strain evidence="3">DSM 11706</strain>
    </source>
</reference>
<dbReference type="OrthoDB" id="2417742at2"/>
<feature type="domain" description="Toprim" evidence="1">
    <location>
        <begin position="7"/>
        <end position="99"/>
    </location>
</feature>